<name>A0AAW0RFM9_9HYPO</name>
<protein>
    <submittedName>
        <fullName evidence="3">Uncharacterized protein</fullName>
    </submittedName>
</protein>
<dbReference type="AlphaFoldDB" id="A0AAW0RFM9"/>
<evidence type="ECO:0000256" key="1">
    <source>
        <dbReference type="SAM" id="MobiDB-lite"/>
    </source>
</evidence>
<comment type="caution">
    <text evidence="3">The sequence shown here is derived from an EMBL/GenBank/DDBJ whole genome shotgun (WGS) entry which is preliminary data.</text>
</comment>
<feature type="signal peptide" evidence="2">
    <location>
        <begin position="1"/>
        <end position="20"/>
    </location>
</feature>
<feature type="compositionally biased region" description="Low complexity" evidence="1">
    <location>
        <begin position="47"/>
        <end position="61"/>
    </location>
</feature>
<keyword evidence="2" id="KW-0732">Signal</keyword>
<evidence type="ECO:0000256" key="2">
    <source>
        <dbReference type="SAM" id="SignalP"/>
    </source>
</evidence>
<feature type="compositionally biased region" description="Polar residues" evidence="1">
    <location>
        <begin position="199"/>
        <end position="212"/>
    </location>
</feature>
<gene>
    <name evidence="3" type="ORF">G3M48_001762</name>
</gene>
<keyword evidence="4" id="KW-1185">Reference proteome</keyword>
<feature type="region of interest" description="Disordered" evidence="1">
    <location>
        <begin position="34"/>
        <end position="63"/>
    </location>
</feature>
<feature type="chain" id="PRO_5043956908" evidence="2">
    <location>
        <begin position="21"/>
        <end position="218"/>
    </location>
</feature>
<sequence>MTRWSSPATAFLSGLPFLSAADIKFTAKTVAYYKNNGPDPDPRRAARSAAPRATTTTTTTGGPPPASLIINYWHYTGPATRENNVIMRGAALSDRRRFTQTTMPANEHDHSLGFLRHIRGNDGRGATAFPEPPRRGNQPHRLRRRDMRRRPGPALAEHVSGIMAGITTTAKFSLDAPFPSQAKFEPTEVNSRLIWQIISPQPTATPGNTTSGGRADKA</sequence>
<dbReference type="EMBL" id="JAAHCF010001521">
    <property type="protein sequence ID" value="KAK8140823.1"/>
    <property type="molecule type" value="Genomic_DNA"/>
</dbReference>
<evidence type="ECO:0000313" key="3">
    <source>
        <dbReference type="EMBL" id="KAK8140823.1"/>
    </source>
</evidence>
<feature type="region of interest" description="Disordered" evidence="1">
    <location>
        <begin position="121"/>
        <end position="151"/>
    </location>
</feature>
<reference evidence="3 4" key="1">
    <citation type="submission" date="2020-02" db="EMBL/GenBank/DDBJ databases">
        <title>Comparative genomics of the hypocrealean fungal genus Beauvera.</title>
        <authorList>
            <person name="Showalter D.N."/>
            <person name="Bushley K.E."/>
            <person name="Rehner S.A."/>
        </authorList>
    </citation>
    <scope>NUCLEOTIDE SEQUENCE [LARGE SCALE GENOMIC DNA]</scope>
    <source>
        <strain evidence="3 4">ARSEF4384</strain>
    </source>
</reference>
<evidence type="ECO:0000313" key="4">
    <source>
        <dbReference type="Proteomes" id="UP001397290"/>
    </source>
</evidence>
<accession>A0AAW0RFM9</accession>
<feature type="compositionally biased region" description="Basic residues" evidence="1">
    <location>
        <begin position="137"/>
        <end position="151"/>
    </location>
</feature>
<proteinExistence type="predicted"/>
<organism evidence="3 4">
    <name type="scientific">Beauveria asiatica</name>
    <dbReference type="NCBI Taxonomy" id="1069075"/>
    <lineage>
        <taxon>Eukaryota</taxon>
        <taxon>Fungi</taxon>
        <taxon>Dikarya</taxon>
        <taxon>Ascomycota</taxon>
        <taxon>Pezizomycotina</taxon>
        <taxon>Sordariomycetes</taxon>
        <taxon>Hypocreomycetidae</taxon>
        <taxon>Hypocreales</taxon>
        <taxon>Cordycipitaceae</taxon>
        <taxon>Beauveria</taxon>
    </lineage>
</organism>
<feature type="region of interest" description="Disordered" evidence="1">
    <location>
        <begin position="199"/>
        <end position="218"/>
    </location>
</feature>
<dbReference type="Proteomes" id="UP001397290">
    <property type="component" value="Unassembled WGS sequence"/>
</dbReference>